<organism evidence="2 3">
    <name type="scientific">Aromia moschata</name>
    <dbReference type="NCBI Taxonomy" id="1265417"/>
    <lineage>
        <taxon>Eukaryota</taxon>
        <taxon>Metazoa</taxon>
        <taxon>Ecdysozoa</taxon>
        <taxon>Arthropoda</taxon>
        <taxon>Hexapoda</taxon>
        <taxon>Insecta</taxon>
        <taxon>Pterygota</taxon>
        <taxon>Neoptera</taxon>
        <taxon>Endopterygota</taxon>
        <taxon>Coleoptera</taxon>
        <taxon>Polyphaga</taxon>
        <taxon>Cucujiformia</taxon>
        <taxon>Chrysomeloidea</taxon>
        <taxon>Cerambycidae</taxon>
        <taxon>Cerambycinae</taxon>
        <taxon>Callichromatini</taxon>
        <taxon>Aromia</taxon>
    </lineage>
</organism>
<dbReference type="PANTHER" id="PTHR46599">
    <property type="entry name" value="PIGGYBAC TRANSPOSABLE ELEMENT-DERIVED PROTEIN 4"/>
    <property type="match status" value="1"/>
</dbReference>
<dbReference type="InterPro" id="IPR029526">
    <property type="entry name" value="PGBD"/>
</dbReference>
<dbReference type="Proteomes" id="UP001162162">
    <property type="component" value="Unassembled WGS sequence"/>
</dbReference>
<evidence type="ECO:0000259" key="1">
    <source>
        <dbReference type="Pfam" id="PF13843"/>
    </source>
</evidence>
<evidence type="ECO:0000313" key="3">
    <source>
        <dbReference type="Proteomes" id="UP001162162"/>
    </source>
</evidence>
<dbReference type="PANTHER" id="PTHR46599:SF3">
    <property type="entry name" value="PIGGYBAC TRANSPOSABLE ELEMENT-DERIVED PROTEIN 4"/>
    <property type="match status" value="1"/>
</dbReference>
<dbReference type="EMBL" id="JAPWTK010001150">
    <property type="protein sequence ID" value="KAJ8933860.1"/>
    <property type="molecule type" value="Genomic_DNA"/>
</dbReference>
<keyword evidence="3" id="KW-1185">Reference proteome</keyword>
<reference evidence="2" key="1">
    <citation type="journal article" date="2023" name="Insect Mol. Biol.">
        <title>Genome sequencing provides insights into the evolution of gene families encoding plant cell wall-degrading enzymes in longhorned beetles.</title>
        <authorList>
            <person name="Shin N.R."/>
            <person name="Okamura Y."/>
            <person name="Kirsch R."/>
            <person name="Pauchet Y."/>
        </authorList>
    </citation>
    <scope>NUCLEOTIDE SEQUENCE</scope>
    <source>
        <strain evidence="2">AMC_N1</strain>
    </source>
</reference>
<gene>
    <name evidence="2" type="ORF">NQ318_004691</name>
</gene>
<feature type="domain" description="PiggyBac transposable element-derived protein" evidence="1">
    <location>
        <begin position="6"/>
        <end position="100"/>
    </location>
</feature>
<dbReference type="AlphaFoldDB" id="A0AAV8X521"/>
<accession>A0AAV8X521</accession>
<evidence type="ECO:0000313" key="2">
    <source>
        <dbReference type="EMBL" id="KAJ8933860.1"/>
    </source>
</evidence>
<protein>
    <recommendedName>
        <fullName evidence="1">PiggyBac transposable element-derived protein domain-containing protein</fullName>
    </recommendedName>
</protein>
<sequence length="111" mass="12997">MYLTPNGHSLFTDNWYTSPSLSTYLFQHKTNSCGTVRVNRKHMPDLSGKIQQGQTCCMQKLQSMSSENILVVKWKDRKEVTMLTTMHEDKMIELGKKDRKTKEFIKKNLRP</sequence>
<proteinExistence type="predicted"/>
<dbReference type="Pfam" id="PF13843">
    <property type="entry name" value="DDE_Tnp_1_7"/>
    <property type="match status" value="1"/>
</dbReference>
<name>A0AAV8X521_9CUCU</name>
<comment type="caution">
    <text evidence="2">The sequence shown here is derived from an EMBL/GenBank/DDBJ whole genome shotgun (WGS) entry which is preliminary data.</text>
</comment>